<name>A0A0M2PRP4_PROHO</name>
<dbReference type="eggNOG" id="COG1100">
    <property type="taxonomic scope" value="Bacteria"/>
</dbReference>
<protein>
    <recommendedName>
        <fullName evidence="8">G domain-containing protein</fullName>
    </recommendedName>
</protein>
<comment type="caution">
    <text evidence="6">The sequence shown here is derived from an EMBL/GenBank/DDBJ whole genome shotgun (WGS) entry which is preliminary data.</text>
</comment>
<dbReference type="AlphaFoldDB" id="A0A0M2PRP4"/>
<feature type="transmembrane region" description="Helical" evidence="5">
    <location>
        <begin position="29"/>
        <end position="50"/>
    </location>
</feature>
<dbReference type="STRING" id="317619.GCA_000332315_02318"/>
<accession>A0A0M2PRP4</accession>
<dbReference type="Pfam" id="PF05128">
    <property type="entry name" value="DUF697"/>
    <property type="match status" value="1"/>
</dbReference>
<evidence type="ECO:0000313" key="7">
    <source>
        <dbReference type="Proteomes" id="UP000034681"/>
    </source>
</evidence>
<evidence type="ECO:0008006" key="8">
    <source>
        <dbReference type="Google" id="ProtNLM"/>
    </source>
</evidence>
<organism evidence="6 7">
    <name type="scientific">Prochlorothrix hollandica PCC 9006 = CALU 1027</name>
    <dbReference type="NCBI Taxonomy" id="317619"/>
    <lineage>
        <taxon>Bacteria</taxon>
        <taxon>Bacillati</taxon>
        <taxon>Cyanobacteriota</taxon>
        <taxon>Cyanophyceae</taxon>
        <taxon>Prochlorotrichales</taxon>
        <taxon>Prochlorotrichaceae</taxon>
        <taxon>Prochlorothrix</taxon>
    </lineage>
</organism>
<proteinExistence type="predicted"/>
<evidence type="ECO:0000256" key="1">
    <source>
        <dbReference type="ARBA" id="ARBA00004141"/>
    </source>
</evidence>
<feature type="transmembrane region" description="Helical" evidence="5">
    <location>
        <begin position="6"/>
        <end position="22"/>
    </location>
</feature>
<reference evidence="6" key="1">
    <citation type="submission" date="2012-04" db="EMBL/GenBank/DDBJ databases">
        <authorList>
            <person name="Borisov I.G."/>
            <person name="Ivanikova N.V."/>
            <person name="Pinevich A.V."/>
        </authorList>
    </citation>
    <scope>NUCLEOTIDE SEQUENCE</scope>
    <source>
        <strain evidence="6">CALU 1027</strain>
    </source>
</reference>
<dbReference type="InterPro" id="IPR021147">
    <property type="entry name" value="DUF697"/>
</dbReference>
<keyword evidence="3 5" id="KW-1133">Transmembrane helix</keyword>
<gene>
    <name evidence="6" type="ORF">PROH_15750</name>
</gene>
<dbReference type="GO" id="GO:0016020">
    <property type="term" value="C:membrane"/>
    <property type="evidence" value="ECO:0007669"/>
    <property type="project" value="UniProtKB-SubCell"/>
</dbReference>
<keyword evidence="7" id="KW-1185">Reference proteome</keyword>
<evidence type="ECO:0000313" key="6">
    <source>
        <dbReference type="EMBL" id="KKI99205.1"/>
    </source>
</evidence>
<evidence type="ECO:0000256" key="3">
    <source>
        <dbReference type="ARBA" id="ARBA00022989"/>
    </source>
</evidence>
<dbReference type="RefSeq" id="WP_017712710.1">
    <property type="nucleotide sequence ID" value="NZ_KB235937.1"/>
</dbReference>
<dbReference type="EMBL" id="AJTX02000006">
    <property type="protein sequence ID" value="KKI99205.1"/>
    <property type="molecule type" value="Genomic_DNA"/>
</dbReference>
<dbReference type="InterPro" id="IPR027417">
    <property type="entry name" value="P-loop_NTPase"/>
</dbReference>
<dbReference type="SUPFAM" id="SSF52540">
    <property type="entry name" value="P-loop containing nucleoside triphosphate hydrolases"/>
    <property type="match status" value="1"/>
</dbReference>
<dbReference type="OrthoDB" id="467934at2"/>
<evidence type="ECO:0000256" key="4">
    <source>
        <dbReference type="ARBA" id="ARBA00023136"/>
    </source>
</evidence>
<dbReference type="Proteomes" id="UP000034681">
    <property type="component" value="Unassembled WGS sequence"/>
</dbReference>
<evidence type="ECO:0000256" key="2">
    <source>
        <dbReference type="ARBA" id="ARBA00022692"/>
    </source>
</evidence>
<evidence type="ECO:0000256" key="5">
    <source>
        <dbReference type="SAM" id="Phobius"/>
    </source>
</evidence>
<keyword evidence="4 5" id="KW-0472">Membrane</keyword>
<keyword evidence="2 5" id="KW-0812">Transmembrane</keyword>
<comment type="subcellular location">
    <subcellularLocation>
        <location evidence="1">Membrane</location>
        <topology evidence="1">Multi-pass membrane protein</topology>
    </subcellularLocation>
</comment>
<sequence length="497" mass="54181">MVKRQYWLLGGGLSLAAGLWLMDGLTHTLVQVGELTFTGAAALLGVWWLYQRSTRTANPGIPDPGLTRAQVDQTLHQTQQMLDALSQELQPDLSHHVPLQAQALTLQTQKNHLSLDCDRPQLRLAVVGGTAVGKSTLIQGLQQRWTGTPTLDCQEQTLALGQDPQYWQQFDLILFVTPGDLTESDRQWLQGLRHGVGGSTDPQSSLPSPALVVALNKLDHYSPGQQATLLTQLCHRLQGWVDPVNIVPIAAAPDPIQVRRQSSDGTWHQSQEQPDPALSPLIDRLGDLLQGDPGQQLLWGTSYRLAQGLQRSAHTALNQVRRDRAMALIDRYQWLAAGAAFLNPVPSVDLLAALALNGQLILELSRLYHKPLALHQGQELAATLGELLVKLGLVEISTQALASVLKTNGLTFWAGAGLQGVSAAYLTRMAGLSLVEYFQSLEGEAEATTPAIVERLRPILHQVFSLHGQTERLQAFGQTAVAHLKGLQPQAKSPLLY</sequence>